<keyword evidence="2" id="KW-1185">Reference proteome</keyword>
<dbReference type="Proteomes" id="UP001179280">
    <property type="component" value="Unassembled WGS sequence"/>
</dbReference>
<accession>A0ABS2SVL7</accession>
<dbReference type="Pfam" id="PF14091">
    <property type="entry name" value="DUF4269"/>
    <property type="match status" value="1"/>
</dbReference>
<dbReference type="InterPro" id="IPR025365">
    <property type="entry name" value="DUF4269"/>
</dbReference>
<reference evidence="1" key="1">
    <citation type="submission" date="2021-01" db="EMBL/GenBank/DDBJ databases">
        <title>Genomic Encyclopedia of Type Strains, Phase IV (KMG-IV): sequencing the most valuable type-strain genomes for metagenomic binning, comparative biology and taxonomic classification.</title>
        <authorList>
            <person name="Goeker M."/>
        </authorList>
    </citation>
    <scope>NUCLEOTIDE SEQUENCE</scope>
    <source>
        <strain evidence="1">DSM 21943</strain>
    </source>
</reference>
<proteinExistence type="predicted"/>
<protein>
    <recommendedName>
        <fullName evidence="3">DUF4269 domain-containing protein</fullName>
    </recommendedName>
</protein>
<dbReference type="EMBL" id="JAFBCV010000007">
    <property type="protein sequence ID" value="MBM7839221.1"/>
    <property type="molecule type" value="Genomic_DNA"/>
</dbReference>
<organism evidence="1 2">
    <name type="scientific">Shouchella xiaoxiensis</name>
    <dbReference type="NCBI Taxonomy" id="766895"/>
    <lineage>
        <taxon>Bacteria</taxon>
        <taxon>Bacillati</taxon>
        <taxon>Bacillota</taxon>
        <taxon>Bacilli</taxon>
        <taxon>Bacillales</taxon>
        <taxon>Bacillaceae</taxon>
        <taxon>Shouchella</taxon>
    </lineage>
</organism>
<name>A0ABS2SVL7_9BACI</name>
<evidence type="ECO:0000313" key="1">
    <source>
        <dbReference type="EMBL" id="MBM7839221.1"/>
    </source>
</evidence>
<gene>
    <name evidence="1" type="ORF">JOC54_002492</name>
</gene>
<sequence>MELLMSLVNFKTIDYLAAGNSKQRRAFDTLNELQLLTKLASYNPVLCGTIPLEIDTDVSDLDIILDVADFSQFEQSVRQFYGDLACFCVKRKHIRSKPIIKVNFNYGGFEFELFGQNQTVTEQYAYLHMVIEHAILQRHPELRQPIINLKRKGVKTEPAFCTLLGLNGDPYEALLTYGRQNRMI</sequence>
<comment type="caution">
    <text evidence="1">The sequence shown here is derived from an EMBL/GenBank/DDBJ whole genome shotgun (WGS) entry which is preliminary data.</text>
</comment>
<evidence type="ECO:0008006" key="3">
    <source>
        <dbReference type="Google" id="ProtNLM"/>
    </source>
</evidence>
<evidence type="ECO:0000313" key="2">
    <source>
        <dbReference type="Proteomes" id="UP001179280"/>
    </source>
</evidence>